<name>A0ABU2BZ57_9ACTN</name>
<gene>
    <name evidence="7" type="ORF">J2S63_003244</name>
</gene>
<proteinExistence type="predicted"/>
<feature type="DNA-binding region" description="H-T-H motif" evidence="4">
    <location>
        <begin position="41"/>
        <end position="60"/>
    </location>
</feature>
<evidence type="ECO:0000259" key="6">
    <source>
        <dbReference type="PROSITE" id="PS50977"/>
    </source>
</evidence>
<dbReference type="InterPro" id="IPR009057">
    <property type="entry name" value="Homeodomain-like_sf"/>
</dbReference>
<feature type="compositionally biased region" description="Polar residues" evidence="5">
    <location>
        <begin position="1"/>
        <end position="12"/>
    </location>
</feature>
<dbReference type="InterPro" id="IPR036271">
    <property type="entry name" value="Tet_transcr_reg_TetR-rel_C_sf"/>
</dbReference>
<dbReference type="PANTHER" id="PTHR30055:SF148">
    <property type="entry name" value="TETR-FAMILY TRANSCRIPTIONAL REGULATOR"/>
    <property type="match status" value="1"/>
</dbReference>
<protein>
    <submittedName>
        <fullName evidence="7">AcrR family transcriptional regulator</fullName>
    </submittedName>
</protein>
<dbReference type="SUPFAM" id="SSF46689">
    <property type="entry name" value="Homeodomain-like"/>
    <property type="match status" value="1"/>
</dbReference>
<evidence type="ECO:0000256" key="2">
    <source>
        <dbReference type="ARBA" id="ARBA00023125"/>
    </source>
</evidence>
<dbReference type="SUPFAM" id="SSF48498">
    <property type="entry name" value="Tetracyclin repressor-like, C-terminal domain"/>
    <property type="match status" value="1"/>
</dbReference>
<keyword evidence="8" id="KW-1185">Reference proteome</keyword>
<keyword evidence="1" id="KW-0805">Transcription regulation</keyword>
<dbReference type="InterPro" id="IPR001647">
    <property type="entry name" value="HTH_TetR"/>
</dbReference>
<dbReference type="Pfam" id="PF16859">
    <property type="entry name" value="TetR_C_11"/>
    <property type="match status" value="1"/>
</dbReference>
<dbReference type="Proteomes" id="UP001183648">
    <property type="component" value="Unassembled WGS sequence"/>
</dbReference>
<evidence type="ECO:0000256" key="5">
    <source>
        <dbReference type="SAM" id="MobiDB-lite"/>
    </source>
</evidence>
<dbReference type="EMBL" id="JAVDYG010000001">
    <property type="protein sequence ID" value="MDR7363691.1"/>
    <property type="molecule type" value="Genomic_DNA"/>
</dbReference>
<accession>A0ABU2BZ57</accession>
<dbReference type="Gene3D" id="1.10.357.10">
    <property type="entry name" value="Tetracycline Repressor, domain 2"/>
    <property type="match status" value="1"/>
</dbReference>
<organism evidence="7 8">
    <name type="scientific">Nocardioides marmoribigeumensis</name>
    <dbReference type="NCBI Taxonomy" id="433649"/>
    <lineage>
        <taxon>Bacteria</taxon>
        <taxon>Bacillati</taxon>
        <taxon>Actinomycetota</taxon>
        <taxon>Actinomycetes</taxon>
        <taxon>Propionibacteriales</taxon>
        <taxon>Nocardioidaceae</taxon>
        <taxon>Nocardioides</taxon>
    </lineage>
</organism>
<evidence type="ECO:0000256" key="1">
    <source>
        <dbReference type="ARBA" id="ARBA00023015"/>
    </source>
</evidence>
<comment type="caution">
    <text evidence="7">The sequence shown here is derived from an EMBL/GenBank/DDBJ whole genome shotgun (WGS) entry which is preliminary data.</text>
</comment>
<dbReference type="InterPro" id="IPR050109">
    <property type="entry name" value="HTH-type_TetR-like_transc_reg"/>
</dbReference>
<evidence type="ECO:0000256" key="4">
    <source>
        <dbReference type="PROSITE-ProRule" id="PRU00335"/>
    </source>
</evidence>
<evidence type="ECO:0000313" key="8">
    <source>
        <dbReference type="Proteomes" id="UP001183648"/>
    </source>
</evidence>
<dbReference type="PROSITE" id="PS50977">
    <property type="entry name" value="HTH_TETR_2"/>
    <property type="match status" value="1"/>
</dbReference>
<dbReference type="RefSeq" id="WP_310304365.1">
    <property type="nucleotide sequence ID" value="NZ_BAAAPS010000005.1"/>
</dbReference>
<dbReference type="InterPro" id="IPR011075">
    <property type="entry name" value="TetR_C"/>
</dbReference>
<feature type="region of interest" description="Disordered" evidence="5">
    <location>
        <begin position="1"/>
        <end position="20"/>
    </location>
</feature>
<sequence length="218" mass="23589">MSLSSTPRSPQTRPRVAGEREDEILEATFGELLQVGYDRLTFDSVAKRAHASKATLYRRWETKSALVVDAILRHKGATDARVPDEGSLRADLLALVAPKAGKAVGPGQRETRAVAAVFTALLTDPEFAAEFRTRFVDQRRRVGEAVIDRARERGEITSDVDGGLLTASLAGIVLHRSFVLGEPVDHSTLEEIVDTIILPAAGCEPVASTPHSPDQETP</sequence>
<evidence type="ECO:0000256" key="3">
    <source>
        <dbReference type="ARBA" id="ARBA00023163"/>
    </source>
</evidence>
<dbReference type="PANTHER" id="PTHR30055">
    <property type="entry name" value="HTH-TYPE TRANSCRIPTIONAL REGULATOR RUTR"/>
    <property type="match status" value="1"/>
</dbReference>
<dbReference type="Pfam" id="PF00440">
    <property type="entry name" value="TetR_N"/>
    <property type="match status" value="1"/>
</dbReference>
<feature type="domain" description="HTH tetR-type" evidence="6">
    <location>
        <begin position="18"/>
        <end position="78"/>
    </location>
</feature>
<keyword evidence="2 4" id="KW-0238">DNA-binding</keyword>
<keyword evidence="3" id="KW-0804">Transcription</keyword>
<evidence type="ECO:0000313" key="7">
    <source>
        <dbReference type="EMBL" id="MDR7363691.1"/>
    </source>
</evidence>
<dbReference type="Gene3D" id="1.10.10.60">
    <property type="entry name" value="Homeodomain-like"/>
    <property type="match status" value="1"/>
</dbReference>
<reference evidence="7 8" key="1">
    <citation type="submission" date="2023-07" db="EMBL/GenBank/DDBJ databases">
        <title>Sequencing the genomes of 1000 actinobacteria strains.</title>
        <authorList>
            <person name="Klenk H.-P."/>
        </authorList>
    </citation>
    <scope>NUCLEOTIDE SEQUENCE [LARGE SCALE GENOMIC DNA]</scope>
    <source>
        <strain evidence="7 8">DSM 19426</strain>
    </source>
</reference>